<keyword evidence="2" id="KW-1185">Reference proteome</keyword>
<gene>
    <name evidence="1" type="ORF">FR932_08790</name>
</gene>
<dbReference type="PANTHER" id="PTHR38460">
    <property type="entry name" value="TAUTOMERASE YOLI-RELATED"/>
    <property type="match status" value="1"/>
</dbReference>
<dbReference type="AlphaFoldDB" id="A0A5J6WIG5"/>
<reference evidence="1 2" key="1">
    <citation type="submission" date="2019-09" db="EMBL/GenBank/DDBJ databases">
        <title>Hybrid Assembly of the complete Genome of the Deep-Sea Bacterium Moritella marina from long Nanopore and Illumina reads.</title>
        <authorList>
            <person name="Magin S."/>
            <person name="Georgoulis A."/>
            <person name="Papadimitriou K."/>
            <person name="Iliakis G."/>
            <person name="Vorgias C.E."/>
        </authorList>
    </citation>
    <scope>NUCLEOTIDE SEQUENCE [LARGE SCALE GENOMIC DNA]</scope>
    <source>
        <strain evidence="1 2">MP-1</strain>
    </source>
</reference>
<dbReference type="SUPFAM" id="SSF55331">
    <property type="entry name" value="Tautomerase/MIF"/>
    <property type="match status" value="1"/>
</dbReference>
<name>A0A5J6WIG5_MORMI</name>
<dbReference type="InterPro" id="IPR037479">
    <property type="entry name" value="Tauto_MSAD"/>
</dbReference>
<dbReference type="Proteomes" id="UP000327424">
    <property type="component" value="Chromosome"/>
</dbReference>
<evidence type="ECO:0000313" key="2">
    <source>
        <dbReference type="Proteomes" id="UP000327424"/>
    </source>
</evidence>
<accession>A0A5J6WIG5</accession>
<organism evidence="1 2">
    <name type="scientific">Moritella marina ATCC 15381</name>
    <dbReference type="NCBI Taxonomy" id="1202962"/>
    <lineage>
        <taxon>Bacteria</taxon>
        <taxon>Pseudomonadati</taxon>
        <taxon>Pseudomonadota</taxon>
        <taxon>Gammaproteobacteria</taxon>
        <taxon>Alteromonadales</taxon>
        <taxon>Moritellaceae</taxon>
        <taxon>Moritella</taxon>
    </lineage>
</organism>
<sequence length="164" mass="18656">MHRAVNKNINDRQQSWLNAQKAARPLCWRYTFKGGTVVVIYGIKEHLNPIKAQLSDVIQASMNQVLELPESKRAHRIVPLDKSDFYYPEGRTDAYTVIEINMMAGRKVETKKALINALFANVESSLGILPIDIEITLKEQPPHCWGFRGMTGDDVQDLTYKVNV</sequence>
<dbReference type="RefSeq" id="WP_019441157.1">
    <property type="nucleotide sequence ID" value="NZ_ALOE01000013.1"/>
</dbReference>
<dbReference type="KEGG" id="mmaa:FR932_08790"/>
<protein>
    <submittedName>
        <fullName evidence="1">Tautomerase family protein</fullName>
    </submittedName>
</protein>
<dbReference type="PANTHER" id="PTHR38460:SF1">
    <property type="entry name" value="TAUTOMERASE YOLI-RELATED"/>
    <property type="match status" value="1"/>
</dbReference>
<evidence type="ECO:0000313" key="1">
    <source>
        <dbReference type="EMBL" id="QFI37939.1"/>
    </source>
</evidence>
<dbReference type="InterPro" id="IPR014347">
    <property type="entry name" value="Tautomerase/MIF_sf"/>
</dbReference>
<dbReference type="EMBL" id="CP044399">
    <property type="protein sequence ID" value="QFI37939.1"/>
    <property type="molecule type" value="Genomic_DNA"/>
</dbReference>
<proteinExistence type="predicted"/>
<dbReference type="Gene3D" id="3.30.429.10">
    <property type="entry name" value="Macrophage Migration Inhibitory Factor"/>
    <property type="match status" value="1"/>
</dbReference>
<dbReference type="Pfam" id="PF14552">
    <property type="entry name" value="Tautomerase_2"/>
    <property type="match status" value="1"/>
</dbReference>
<dbReference type="OrthoDB" id="9804765at2"/>